<dbReference type="RefSeq" id="WP_332519469.1">
    <property type="nucleotide sequence ID" value="NZ_JANRHA010000003.1"/>
</dbReference>
<dbReference type="InterPro" id="IPR038670">
    <property type="entry name" value="HslJ-like_sf"/>
</dbReference>
<feature type="signal peptide" evidence="1">
    <location>
        <begin position="1"/>
        <end position="25"/>
    </location>
</feature>
<dbReference type="Proteomes" id="UP001152755">
    <property type="component" value="Unassembled WGS sequence"/>
</dbReference>
<dbReference type="PANTHER" id="PTHR35535:SF2">
    <property type="entry name" value="DUF306 DOMAIN-CONTAINING PROTEIN"/>
    <property type="match status" value="1"/>
</dbReference>
<dbReference type="Gene3D" id="2.40.128.270">
    <property type="match status" value="1"/>
</dbReference>
<reference evidence="3" key="1">
    <citation type="submission" date="2022-08" db="EMBL/GenBank/DDBJ databases">
        <title>Genome analysis of Corynebacteriales strain.</title>
        <authorList>
            <person name="Lee S.D."/>
        </authorList>
    </citation>
    <scope>NUCLEOTIDE SEQUENCE</scope>
    <source>
        <strain evidence="3">D3-21</strain>
    </source>
</reference>
<protein>
    <submittedName>
        <fullName evidence="3">META domain-containing protein</fullName>
    </submittedName>
</protein>
<name>A0A9X4LZE6_9ACTN</name>
<dbReference type="AlphaFoldDB" id="A0A9X4LZE6"/>
<feature type="chain" id="PRO_5040812825" evidence="1">
    <location>
        <begin position="26"/>
        <end position="152"/>
    </location>
</feature>
<keyword evidence="4" id="KW-1185">Reference proteome</keyword>
<dbReference type="EMBL" id="JANRHA010000003">
    <property type="protein sequence ID" value="MDG3014185.1"/>
    <property type="molecule type" value="Genomic_DNA"/>
</dbReference>
<dbReference type="PANTHER" id="PTHR35535">
    <property type="entry name" value="HEAT SHOCK PROTEIN HSLJ"/>
    <property type="match status" value="1"/>
</dbReference>
<evidence type="ECO:0000313" key="4">
    <source>
        <dbReference type="Proteomes" id="UP001152755"/>
    </source>
</evidence>
<keyword evidence="1" id="KW-0732">Signal</keyword>
<gene>
    <name evidence="3" type="ORF">NVS88_06405</name>
</gene>
<feature type="domain" description="DUF306" evidence="2">
    <location>
        <begin position="40"/>
        <end position="143"/>
    </location>
</feature>
<accession>A0A9X4LZE6</accession>
<dbReference type="InterPro" id="IPR053147">
    <property type="entry name" value="Hsp_HslJ-like"/>
</dbReference>
<evidence type="ECO:0000256" key="1">
    <source>
        <dbReference type="SAM" id="SignalP"/>
    </source>
</evidence>
<dbReference type="Pfam" id="PF03724">
    <property type="entry name" value="META"/>
    <property type="match status" value="1"/>
</dbReference>
<dbReference type="PROSITE" id="PS51257">
    <property type="entry name" value="PROKAR_LIPOPROTEIN"/>
    <property type="match status" value="1"/>
</dbReference>
<evidence type="ECO:0000259" key="2">
    <source>
        <dbReference type="Pfam" id="PF03724"/>
    </source>
</evidence>
<evidence type="ECO:0000313" key="3">
    <source>
        <dbReference type="EMBL" id="MDG3014185.1"/>
    </source>
</evidence>
<proteinExistence type="predicted"/>
<sequence length="152" mass="15665">MNSNRPIPARLTVFAAVALSAAVLAACSNGEQAAPTVNASSLNGHTFVSTEVTGHQLVPGSTVRLHFENGDLSARAGCNTMGAPYAITADELRWTGGARSTMMACDPALMSQDAWLTDFLDRGAAVTLDGPTLTLTSGATTLTLRQGDAAKN</sequence>
<dbReference type="InterPro" id="IPR005184">
    <property type="entry name" value="DUF306_Meta_HslJ"/>
</dbReference>
<comment type="caution">
    <text evidence="3">The sequence shown here is derived from an EMBL/GenBank/DDBJ whole genome shotgun (WGS) entry which is preliminary data.</text>
</comment>
<organism evidence="3 4">
    <name type="scientific">Speluncibacter jeojiensis</name>
    <dbReference type="NCBI Taxonomy" id="2710754"/>
    <lineage>
        <taxon>Bacteria</taxon>
        <taxon>Bacillati</taxon>
        <taxon>Actinomycetota</taxon>
        <taxon>Actinomycetes</taxon>
        <taxon>Mycobacteriales</taxon>
        <taxon>Speluncibacteraceae</taxon>
        <taxon>Speluncibacter</taxon>
    </lineage>
</organism>